<reference evidence="1 2" key="1">
    <citation type="journal article" date="2013" name="ISME J.">
        <title>Comparative genomics of pathogenic lineages of Vibrio nigripulchritudo identifies virulence-associated traits.</title>
        <authorList>
            <person name="Goudenege D."/>
            <person name="Labreuche Y."/>
            <person name="Krin E."/>
            <person name="Ansquer D."/>
            <person name="Mangenot S."/>
            <person name="Calteau A."/>
            <person name="Medigue C."/>
            <person name="Mazel D."/>
            <person name="Polz M.F."/>
            <person name="Le Roux F."/>
        </authorList>
    </citation>
    <scope>NUCLEOTIDE SEQUENCE [LARGE SCALE GENOMIC DNA]</scope>
    <source>
        <strain evidence="1 2">SOn1</strain>
    </source>
</reference>
<organism evidence="1 2">
    <name type="scientific">Vibrio nigripulchritudo SOn1</name>
    <dbReference type="NCBI Taxonomy" id="1238450"/>
    <lineage>
        <taxon>Bacteria</taxon>
        <taxon>Pseudomonadati</taxon>
        <taxon>Pseudomonadota</taxon>
        <taxon>Gammaproteobacteria</taxon>
        <taxon>Vibrionales</taxon>
        <taxon>Vibrionaceae</taxon>
        <taxon>Vibrio</taxon>
    </lineage>
</organism>
<dbReference type="AlphaFoldDB" id="A0AAV2VY00"/>
<evidence type="ECO:0000313" key="2">
    <source>
        <dbReference type="Proteomes" id="UP000018211"/>
    </source>
</evidence>
<gene>
    <name evidence="1" type="ORF">VIBNISOn1_830077</name>
</gene>
<dbReference type="Proteomes" id="UP000018211">
    <property type="component" value="Unassembled WGS sequence"/>
</dbReference>
<sequence>MFIRIKKASNALHIAGWFASRFPKPEANWSICLDYRSISIT</sequence>
<dbReference type="EMBL" id="CAOF01000179">
    <property type="protein sequence ID" value="CCO49519.1"/>
    <property type="molecule type" value="Genomic_DNA"/>
</dbReference>
<accession>A0AAV2VY00</accession>
<protein>
    <submittedName>
        <fullName evidence="1">Uncharacterized protein</fullName>
    </submittedName>
</protein>
<evidence type="ECO:0000313" key="1">
    <source>
        <dbReference type="EMBL" id="CCO49519.1"/>
    </source>
</evidence>
<proteinExistence type="predicted"/>
<name>A0AAV2VY00_9VIBR</name>
<comment type="caution">
    <text evidence="1">The sequence shown here is derived from an EMBL/GenBank/DDBJ whole genome shotgun (WGS) entry which is preliminary data.</text>
</comment>